<evidence type="ECO:0000313" key="3">
    <source>
        <dbReference type="Proteomes" id="UP000250166"/>
    </source>
</evidence>
<dbReference type="GO" id="GO:0008757">
    <property type="term" value="F:S-adenosylmethionine-dependent methyltransferase activity"/>
    <property type="evidence" value="ECO:0007669"/>
    <property type="project" value="InterPro"/>
</dbReference>
<dbReference type="InterPro" id="IPR013216">
    <property type="entry name" value="Methyltransf_11"/>
</dbReference>
<dbReference type="Proteomes" id="UP000250166">
    <property type="component" value="Unassembled WGS sequence"/>
</dbReference>
<name>A0A2X3BF20_9HELI</name>
<accession>A0A2X3BF20</accession>
<keyword evidence="2" id="KW-0489">Methyltransferase</keyword>
<organism evidence="2 3">
    <name type="scientific">Helicobacter fennelliae</name>
    <dbReference type="NCBI Taxonomy" id="215"/>
    <lineage>
        <taxon>Bacteria</taxon>
        <taxon>Pseudomonadati</taxon>
        <taxon>Campylobacterota</taxon>
        <taxon>Epsilonproteobacteria</taxon>
        <taxon>Campylobacterales</taxon>
        <taxon>Helicobacteraceae</taxon>
        <taxon>Helicobacter</taxon>
    </lineage>
</organism>
<dbReference type="EMBL" id="UAWL01000006">
    <property type="protein sequence ID" value="SQB97966.1"/>
    <property type="molecule type" value="Genomic_DNA"/>
</dbReference>
<dbReference type="CDD" id="cd02440">
    <property type="entry name" value="AdoMet_MTases"/>
    <property type="match status" value="1"/>
</dbReference>
<proteinExistence type="predicted"/>
<dbReference type="Pfam" id="PF08241">
    <property type="entry name" value="Methyltransf_11"/>
    <property type="match status" value="1"/>
</dbReference>
<evidence type="ECO:0000313" key="2">
    <source>
        <dbReference type="EMBL" id="SQB97966.1"/>
    </source>
</evidence>
<evidence type="ECO:0000259" key="1">
    <source>
        <dbReference type="Pfam" id="PF08241"/>
    </source>
</evidence>
<feature type="domain" description="Methyltransferase type 11" evidence="1">
    <location>
        <begin position="8"/>
        <end position="47"/>
    </location>
</feature>
<dbReference type="GO" id="GO:0032259">
    <property type="term" value="P:methylation"/>
    <property type="evidence" value="ECO:0007669"/>
    <property type="project" value="UniProtKB-KW"/>
</dbReference>
<sequence length="142" mass="16907">MRYPFKCQNNAFDGIFTEHVLEHFYIDDAHKLLQECLRILKPNGILRISVPDLQQHIQTYCELKNTKEAYRAAEVIRNLTQEYLHLSVWDYDRLEYELQYIGFSHIQKRSYLQGNDKSLLFDLECRSRGSLYVEACKPESNI</sequence>
<keyword evidence="2" id="KW-0808">Transferase</keyword>
<reference evidence="2 3" key="1">
    <citation type="submission" date="2018-06" db="EMBL/GenBank/DDBJ databases">
        <authorList>
            <consortium name="Pathogen Informatics"/>
            <person name="Doyle S."/>
        </authorList>
    </citation>
    <scope>NUCLEOTIDE SEQUENCE [LARGE SCALE GENOMIC DNA]</scope>
    <source>
        <strain evidence="2 3">NCTC13102</strain>
    </source>
</reference>
<dbReference type="InterPro" id="IPR029063">
    <property type="entry name" value="SAM-dependent_MTases_sf"/>
</dbReference>
<dbReference type="SUPFAM" id="SSF53335">
    <property type="entry name" value="S-adenosyl-L-methionine-dependent methyltransferases"/>
    <property type="match status" value="1"/>
</dbReference>
<dbReference type="Gene3D" id="3.40.50.150">
    <property type="entry name" value="Vaccinia Virus protein VP39"/>
    <property type="match status" value="1"/>
</dbReference>
<dbReference type="RefSeq" id="WP_112058317.1">
    <property type="nucleotide sequence ID" value="NZ_UAWL01000006.1"/>
</dbReference>
<dbReference type="AlphaFoldDB" id="A0A2X3BF20"/>
<gene>
    <name evidence="2" type="ORF">NCTC13102_00413</name>
</gene>
<protein>
    <submittedName>
        <fullName evidence="2">Methyltransferase</fullName>
    </submittedName>
</protein>